<dbReference type="Pfam" id="PF07110">
    <property type="entry name" value="EthD"/>
    <property type="match status" value="2"/>
</dbReference>
<evidence type="ECO:0000313" key="2">
    <source>
        <dbReference type="EMBL" id="GKY86583.1"/>
    </source>
</evidence>
<proteinExistence type="predicted"/>
<protein>
    <recommendedName>
        <fullName evidence="1">EthD domain-containing protein</fullName>
    </recommendedName>
</protein>
<accession>A0ABQ5LPL1</accession>
<dbReference type="InterPro" id="IPR009799">
    <property type="entry name" value="EthD_dom"/>
</dbReference>
<dbReference type="EMBL" id="BROH01000001">
    <property type="protein sequence ID" value="GKY86583.1"/>
    <property type="molecule type" value="Genomic_DNA"/>
</dbReference>
<sequence length="230" mass="26480">MISRFGLLVKNRDLSFEDFDNHWRDVHGPLGARLPGLRAYYHNTIVDKEQFGIEYARGAWDLDGISELAFDDMASMKEAVGDNPQSRALYEDTDFVDDVKVVACEKHVVIPFDRNDAPFIKRMSLIRRLPGISVEEFRHEWLKVHADMVRQWPDVLGYVQNIVVGRYHNSGNDEVDFDAVPIDGIVEFWYRDKDVAADVYASDIVAEAKVHGRTFLGEVTPYFVEERRVV</sequence>
<dbReference type="SUPFAM" id="SSF54909">
    <property type="entry name" value="Dimeric alpha+beta barrel"/>
    <property type="match status" value="2"/>
</dbReference>
<evidence type="ECO:0000313" key="3">
    <source>
        <dbReference type="Proteomes" id="UP001144205"/>
    </source>
</evidence>
<gene>
    <name evidence="2" type="ORF">STA1M1_04520</name>
</gene>
<dbReference type="NCBIfam" id="TIGR02118">
    <property type="entry name" value="EthD family reductase"/>
    <property type="match status" value="1"/>
</dbReference>
<dbReference type="Gene3D" id="3.30.70.100">
    <property type="match status" value="2"/>
</dbReference>
<feature type="domain" description="EthD" evidence="1">
    <location>
        <begin position="12"/>
        <end position="93"/>
    </location>
</feature>
<dbReference type="InterPro" id="IPR011008">
    <property type="entry name" value="Dimeric_a/b-barrel"/>
</dbReference>
<name>A0ABQ5LPL1_9RHOB</name>
<keyword evidence="3" id="KW-1185">Reference proteome</keyword>
<dbReference type="RefSeq" id="WP_281840547.1">
    <property type="nucleotide sequence ID" value="NZ_BROH01000001.1"/>
</dbReference>
<feature type="domain" description="EthD" evidence="1">
    <location>
        <begin position="130"/>
        <end position="211"/>
    </location>
</feature>
<dbReference type="Proteomes" id="UP001144205">
    <property type="component" value="Unassembled WGS sequence"/>
</dbReference>
<evidence type="ECO:0000259" key="1">
    <source>
        <dbReference type="Pfam" id="PF07110"/>
    </source>
</evidence>
<organism evidence="2 3">
    <name type="scientific">Sinisalibacter aestuarii</name>
    <dbReference type="NCBI Taxonomy" id="2949426"/>
    <lineage>
        <taxon>Bacteria</taxon>
        <taxon>Pseudomonadati</taxon>
        <taxon>Pseudomonadota</taxon>
        <taxon>Alphaproteobacteria</taxon>
        <taxon>Rhodobacterales</taxon>
        <taxon>Roseobacteraceae</taxon>
        <taxon>Sinisalibacter</taxon>
    </lineage>
</organism>
<comment type="caution">
    <text evidence="2">The sequence shown here is derived from an EMBL/GenBank/DDBJ whole genome shotgun (WGS) entry which is preliminary data.</text>
</comment>
<reference evidence="2" key="1">
    <citation type="journal article" date="2023" name="Int. J. Syst. Evol. Microbiol.">
        <title>Sinisalibacter aestuarii sp. nov., isolated from estuarine sediment of the Arakawa River.</title>
        <authorList>
            <person name="Arafat S.T."/>
            <person name="Hirano S."/>
            <person name="Sato A."/>
            <person name="Takeuchi K."/>
            <person name="Yasuda T."/>
            <person name="Terahara T."/>
            <person name="Hamada M."/>
            <person name="Kobayashi T."/>
        </authorList>
    </citation>
    <scope>NUCLEOTIDE SEQUENCE</scope>
    <source>
        <strain evidence="2">B-399</strain>
    </source>
</reference>